<feature type="transmembrane region" description="Helical" evidence="2">
    <location>
        <begin position="421"/>
        <end position="440"/>
    </location>
</feature>
<feature type="transmembrane region" description="Helical" evidence="2">
    <location>
        <begin position="388"/>
        <end position="409"/>
    </location>
</feature>
<dbReference type="Proteomes" id="UP000626092">
    <property type="component" value="Unassembled WGS sequence"/>
</dbReference>
<feature type="transmembrane region" description="Helical" evidence="2">
    <location>
        <begin position="302"/>
        <end position="321"/>
    </location>
</feature>
<keyword evidence="2" id="KW-1133">Transmembrane helix</keyword>
<comment type="similarity">
    <text evidence="1">Belongs to the major facilitator superfamily. Phosphate:H(+) symporter (TC 2.A.1.9) family.</text>
</comment>
<evidence type="ECO:0000256" key="2">
    <source>
        <dbReference type="SAM" id="Phobius"/>
    </source>
</evidence>
<organism evidence="3 4">
    <name type="scientific">Rhododendron simsii</name>
    <name type="common">Sims's rhododendron</name>
    <dbReference type="NCBI Taxonomy" id="118357"/>
    <lineage>
        <taxon>Eukaryota</taxon>
        <taxon>Viridiplantae</taxon>
        <taxon>Streptophyta</taxon>
        <taxon>Embryophyta</taxon>
        <taxon>Tracheophyta</taxon>
        <taxon>Spermatophyta</taxon>
        <taxon>Magnoliopsida</taxon>
        <taxon>eudicotyledons</taxon>
        <taxon>Gunneridae</taxon>
        <taxon>Pentapetalae</taxon>
        <taxon>asterids</taxon>
        <taxon>Ericales</taxon>
        <taxon>Ericaceae</taxon>
        <taxon>Ericoideae</taxon>
        <taxon>Rhodoreae</taxon>
        <taxon>Rhododendron</taxon>
    </lineage>
</organism>
<name>A0A834GB02_RHOSS</name>
<evidence type="ECO:0000313" key="4">
    <source>
        <dbReference type="Proteomes" id="UP000626092"/>
    </source>
</evidence>
<keyword evidence="2" id="KW-0472">Membrane</keyword>
<dbReference type="SUPFAM" id="SSF103473">
    <property type="entry name" value="MFS general substrate transporter"/>
    <property type="match status" value="1"/>
</dbReference>
<dbReference type="PANTHER" id="PTHR23516:SF2">
    <property type="entry name" value="MOLYBDATE-ANION TRANSPORTER"/>
    <property type="match status" value="1"/>
</dbReference>
<feature type="transmembrane region" description="Helical" evidence="2">
    <location>
        <begin position="218"/>
        <end position="237"/>
    </location>
</feature>
<dbReference type="GO" id="GO:0016020">
    <property type="term" value="C:membrane"/>
    <property type="evidence" value="ECO:0007669"/>
    <property type="project" value="InterPro"/>
</dbReference>
<accession>A0A834GB02</accession>
<evidence type="ECO:0000256" key="1">
    <source>
        <dbReference type="ARBA" id="ARBA00044504"/>
    </source>
</evidence>
<feature type="transmembrane region" description="Helical" evidence="2">
    <location>
        <begin position="266"/>
        <end position="287"/>
    </location>
</feature>
<protein>
    <recommendedName>
        <fullName evidence="5">Molybdate-anion transporter-like</fullName>
    </recommendedName>
</protein>
<evidence type="ECO:0000313" key="3">
    <source>
        <dbReference type="EMBL" id="KAF7129847.1"/>
    </source>
</evidence>
<feature type="transmembrane region" description="Helical" evidence="2">
    <location>
        <begin position="356"/>
        <end position="376"/>
    </location>
</feature>
<sequence length="556" mass="62915">MGLVIESEAWEPNQLLYLFILISCFLSISFLPRRSTNSNNRAPTLFDQSLPSSSSFLRFQRRFLLLYSLSSVMEGLWSVFGEYDLAYYGVNKEKMVLSLCVGYAAALFIGTFLGILSDLIGHKKVCLMYCILHLFVGMWKRFFAHPSIWLASICLSLASSIFSFSFETWMVVEHDKLGHRQDTLNDTFWLMTFTESVSFVGSQMMANWLVHRGMETGVISPSTAAVLLAILSIFFVTRVSKEVPQASAFKDYGRDFTAYIFGDKRVWFLAWAQASVQFSIAVFWILWAPTIVADGREVKLGLIYPCLLGGRMLGSTAFPWFSPGPLSLRTEDCLVYVFMVMGIVLSILAYDYQEIGLLVTLFCLFHACVGLVLPSLARLRTMYVPDKLRGGMISLSLAPANAAILFFLLQRGYYQNIENSTILAFAALGLFSAAGCLHLLKLCGKQPHQNWHKPILVNKNKNGSIFTIADQEMVEIKTEDGGLIVFKSIIRGFADRYLELEPVSDVNPQRHEMVPCGWNCTFSSIIHPFIDKMTNWKHFKKLMEHYGLWIPTFQGE</sequence>
<feature type="transmembrane region" description="Helical" evidence="2">
    <location>
        <begin position="15"/>
        <end position="31"/>
    </location>
</feature>
<feature type="transmembrane region" description="Helical" evidence="2">
    <location>
        <begin position="187"/>
        <end position="206"/>
    </location>
</feature>
<reference evidence="3" key="1">
    <citation type="submission" date="2019-11" db="EMBL/GenBank/DDBJ databases">
        <authorList>
            <person name="Liu Y."/>
            <person name="Hou J."/>
            <person name="Li T.-Q."/>
            <person name="Guan C.-H."/>
            <person name="Wu X."/>
            <person name="Wu H.-Z."/>
            <person name="Ling F."/>
            <person name="Zhang R."/>
            <person name="Shi X.-G."/>
            <person name="Ren J.-P."/>
            <person name="Chen E.-F."/>
            <person name="Sun J.-M."/>
        </authorList>
    </citation>
    <scope>NUCLEOTIDE SEQUENCE</scope>
    <source>
        <strain evidence="3">Adult_tree_wgs_1</strain>
        <tissue evidence="3">Leaves</tissue>
    </source>
</reference>
<dbReference type="InterPro" id="IPR036259">
    <property type="entry name" value="MFS_trans_sf"/>
</dbReference>
<feature type="transmembrane region" description="Helical" evidence="2">
    <location>
        <begin position="333"/>
        <end position="350"/>
    </location>
</feature>
<evidence type="ECO:0008006" key="5">
    <source>
        <dbReference type="Google" id="ProtNLM"/>
    </source>
</evidence>
<dbReference type="Pfam" id="PF05631">
    <property type="entry name" value="MFS_5"/>
    <property type="match status" value="1"/>
</dbReference>
<keyword evidence="2" id="KW-0812">Transmembrane</keyword>
<comment type="caution">
    <text evidence="3">The sequence shown here is derived from an EMBL/GenBank/DDBJ whole genome shotgun (WGS) entry which is preliminary data.</text>
</comment>
<gene>
    <name evidence="3" type="ORF">RHSIM_Rhsim10G0103900</name>
</gene>
<dbReference type="GO" id="GO:0015098">
    <property type="term" value="F:molybdate ion transmembrane transporter activity"/>
    <property type="evidence" value="ECO:0007669"/>
    <property type="project" value="InterPro"/>
</dbReference>
<keyword evidence="4" id="KW-1185">Reference proteome</keyword>
<dbReference type="Gene3D" id="1.20.1250.20">
    <property type="entry name" value="MFS general substrate transporter like domains"/>
    <property type="match status" value="1"/>
</dbReference>
<feature type="transmembrane region" description="Helical" evidence="2">
    <location>
        <begin position="148"/>
        <end position="166"/>
    </location>
</feature>
<dbReference type="OrthoDB" id="263957at2759"/>
<dbReference type="EMBL" id="WJXA01000010">
    <property type="protein sequence ID" value="KAF7129847.1"/>
    <property type="molecule type" value="Genomic_DNA"/>
</dbReference>
<proteinExistence type="inferred from homology"/>
<dbReference type="AlphaFoldDB" id="A0A834GB02"/>
<dbReference type="PANTHER" id="PTHR23516">
    <property type="entry name" value="SAM (S-ADENOSYL METHIONINE) TRANSPORTER"/>
    <property type="match status" value="1"/>
</dbReference>
<feature type="transmembrane region" description="Helical" evidence="2">
    <location>
        <begin position="95"/>
        <end position="116"/>
    </location>
</feature>
<dbReference type="InterPro" id="IPR008509">
    <property type="entry name" value="MOT2/MFSD5"/>
</dbReference>
<feature type="transmembrane region" description="Helical" evidence="2">
    <location>
        <begin position="63"/>
        <end position="80"/>
    </location>
</feature>